<feature type="region of interest" description="Disordered" evidence="3">
    <location>
        <begin position="115"/>
        <end position="212"/>
    </location>
</feature>
<feature type="transmembrane region" description="Helical" evidence="4">
    <location>
        <begin position="88"/>
        <end position="107"/>
    </location>
</feature>
<gene>
    <name evidence="6" type="ORF">GT755_27360</name>
</gene>
<sequence>MNHDDVKISLGVYALGALDARETAMVEAHLDTCDECTAELAELSGLPPMLARVSAADVEHAAAPPRAVLDRLLADSAKRRRRGRITRTMLGLAAGVAIVGWGGAVLIDGAADTTAAPAAGGAPESAQIPDTTAQDRSGHVAAEAQPMMTEEPPHDVSAGTGPAETGVAPAEEPTASKAARAPQPKESPAAESAQADEPATTKIAPETMTLERSRGEVTLRLDLTGREGGTEVVATMTGVPVDTKTELVAVSREGPSTSVASWEVKADDADGATFPGSTSLPIAEIARFELRAANGTALITIPVG</sequence>
<evidence type="ECO:0000256" key="4">
    <source>
        <dbReference type="SAM" id="Phobius"/>
    </source>
</evidence>
<organism evidence="6 7">
    <name type="scientific">Herbidospora solisilvae</name>
    <dbReference type="NCBI Taxonomy" id="2696284"/>
    <lineage>
        <taxon>Bacteria</taxon>
        <taxon>Bacillati</taxon>
        <taxon>Actinomycetota</taxon>
        <taxon>Actinomycetes</taxon>
        <taxon>Streptosporangiales</taxon>
        <taxon>Streptosporangiaceae</taxon>
        <taxon>Herbidospora</taxon>
    </lineage>
</organism>
<name>A0A7C9N4A8_9ACTN</name>
<evidence type="ECO:0000256" key="1">
    <source>
        <dbReference type="ARBA" id="ARBA00023015"/>
    </source>
</evidence>
<keyword evidence="2" id="KW-0804">Transcription</keyword>
<keyword evidence="7" id="KW-1185">Reference proteome</keyword>
<dbReference type="EMBL" id="WXEW01000008">
    <property type="protein sequence ID" value="NAS25389.1"/>
    <property type="molecule type" value="Genomic_DNA"/>
</dbReference>
<dbReference type="InterPro" id="IPR027383">
    <property type="entry name" value="Znf_put"/>
</dbReference>
<feature type="domain" description="Putative zinc-finger" evidence="5">
    <location>
        <begin position="9"/>
        <end position="36"/>
    </location>
</feature>
<reference evidence="6 7" key="1">
    <citation type="submission" date="2020-01" db="EMBL/GenBank/DDBJ databases">
        <title>Herbidospora sp. NEAU-GS84 nov., a novel actinomycete isolated from soil.</title>
        <authorList>
            <person name="Han L."/>
        </authorList>
    </citation>
    <scope>NUCLEOTIDE SEQUENCE [LARGE SCALE GENOMIC DNA]</scope>
    <source>
        <strain evidence="6 7">NEAU-GS84</strain>
    </source>
</reference>
<dbReference type="AlphaFoldDB" id="A0A7C9N4A8"/>
<evidence type="ECO:0000313" key="6">
    <source>
        <dbReference type="EMBL" id="NAS25389.1"/>
    </source>
</evidence>
<dbReference type="Proteomes" id="UP000479526">
    <property type="component" value="Unassembled WGS sequence"/>
</dbReference>
<dbReference type="InterPro" id="IPR041916">
    <property type="entry name" value="Anti_sigma_zinc_sf"/>
</dbReference>
<dbReference type="Gene3D" id="1.10.10.1320">
    <property type="entry name" value="Anti-sigma factor, zinc-finger domain"/>
    <property type="match status" value="1"/>
</dbReference>
<keyword evidence="4" id="KW-0812">Transmembrane</keyword>
<keyword evidence="4" id="KW-0472">Membrane</keyword>
<evidence type="ECO:0000259" key="5">
    <source>
        <dbReference type="Pfam" id="PF13490"/>
    </source>
</evidence>
<protein>
    <recommendedName>
        <fullName evidence="5">Putative zinc-finger domain-containing protein</fullName>
    </recommendedName>
</protein>
<accession>A0A7C9N4A8</accession>
<evidence type="ECO:0000256" key="3">
    <source>
        <dbReference type="SAM" id="MobiDB-lite"/>
    </source>
</evidence>
<keyword evidence="1" id="KW-0805">Transcription regulation</keyword>
<comment type="caution">
    <text evidence="6">The sequence shown here is derived from an EMBL/GenBank/DDBJ whole genome shotgun (WGS) entry which is preliminary data.</text>
</comment>
<dbReference type="RefSeq" id="WP_161482474.1">
    <property type="nucleotide sequence ID" value="NZ_WXEW01000008.1"/>
</dbReference>
<evidence type="ECO:0000256" key="2">
    <source>
        <dbReference type="ARBA" id="ARBA00023163"/>
    </source>
</evidence>
<evidence type="ECO:0000313" key="7">
    <source>
        <dbReference type="Proteomes" id="UP000479526"/>
    </source>
</evidence>
<keyword evidence="4" id="KW-1133">Transmembrane helix</keyword>
<dbReference type="Pfam" id="PF13490">
    <property type="entry name" value="zf-HC2"/>
    <property type="match status" value="1"/>
</dbReference>
<proteinExistence type="predicted"/>